<name>A0A1T4XKP3_9BACT</name>
<dbReference type="RefSeq" id="WP_139373137.1">
    <property type="nucleotide sequence ID" value="NZ_FUYE01000004.1"/>
</dbReference>
<feature type="chain" id="PRO_5012256303" evidence="1">
    <location>
        <begin position="21"/>
        <end position="170"/>
    </location>
</feature>
<reference evidence="3" key="1">
    <citation type="submission" date="2017-02" db="EMBL/GenBank/DDBJ databases">
        <authorList>
            <person name="Varghese N."/>
            <person name="Submissions S."/>
        </authorList>
    </citation>
    <scope>NUCLEOTIDE SEQUENCE [LARGE SCALE GENOMIC DNA]</scope>
    <source>
        <strain evidence="3">ATCC 700200</strain>
    </source>
</reference>
<dbReference type="Pfam" id="PF04390">
    <property type="entry name" value="LptE"/>
    <property type="match status" value="1"/>
</dbReference>
<dbReference type="EMBL" id="FUYE01000004">
    <property type="protein sequence ID" value="SKA90132.1"/>
    <property type="molecule type" value="Genomic_DNA"/>
</dbReference>
<evidence type="ECO:0000313" key="2">
    <source>
        <dbReference type="EMBL" id="SKA90132.1"/>
    </source>
</evidence>
<keyword evidence="3" id="KW-1185">Reference proteome</keyword>
<dbReference type="InterPro" id="IPR007485">
    <property type="entry name" value="LPS_assembly_LptE"/>
</dbReference>
<accession>A0A1T4XKP3</accession>
<dbReference type="AlphaFoldDB" id="A0A1T4XKP3"/>
<protein>
    <submittedName>
        <fullName evidence="2">Lipopolysaccharide-assembly</fullName>
    </submittedName>
</protein>
<organism evidence="2 3">
    <name type="scientific">Prosthecobacter debontii</name>
    <dbReference type="NCBI Taxonomy" id="48467"/>
    <lineage>
        <taxon>Bacteria</taxon>
        <taxon>Pseudomonadati</taxon>
        <taxon>Verrucomicrobiota</taxon>
        <taxon>Verrucomicrobiia</taxon>
        <taxon>Verrucomicrobiales</taxon>
        <taxon>Verrucomicrobiaceae</taxon>
        <taxon>Prosthecobacter</taxon>
    </lineage>
</organism>
<evidence type="ECO:0000256" key="1">
    <source>
        <dbReference type="SAM" id="SignalP"/>
    </source>
</evidence>
<dbReference type="PROSITE" id="PS51257">
    <property type="entry name" value="PROKAR_LIPOPROTEIN"/>
    <property type="match status" value="1"/>
</dbReference>
<proteinExistence type="predicted"/>
<dbReference type="GO" id="GO:0043165">
    <property type="term" value="P:Gram-negative-bacterium-type cell outer membrane assembly"/>
    <property type="evidence" value="ECO:0007669"/>
    <property type="project" value="InterPro"/>
</dbReference>
<sequence>MKTSLFACALGLILTLTGCAGYQLGGQKPAHLSKITKLAVPTFENRTLEPRLNSLVTNAIIKQLQNSGGYEIVSIDNAEAVMEGQVVNVDRSQFRSDRRNVLRTSQLLLKLRADYTIKETGSNTVIHRGRASADSYTILDSNIQNSEAQALEDAAQRMALNVAADLTEGW</sequence>
<evidence type="ECO:0000313" key="3">
    <source>
        <dbReference type="Proteomes" id="UP000190774"/>
    </source>
</evidence>
<keyword evidence="1" id="KW-0732">Signal</keyword>
<feature type="signal peptide" evidence="1">
    <location>
        <begin position="1"/>
        <end position="20"/>
    </location>
</feature>
<dbReference type="OrthoDB" id="190255at2"/>
<dbReference type="GO" id="GO:0019867">
    <property type="term" value="C:outer membrane"/>
    <property type="evidence" value="ECO:0007669"/>
    <property type="project" value="InterPro"/>
</dbReference>
<gene>
    <name evidence="2" type="ORF">SAMN02745166_01666</name>
</gene>
<dbReference type="Proteomes" id="UP000190774">
    <property type="component" value="Unassembled WGS sequence"/>
</dbReference>
<dbReference type="STRING" id="48467.SAMN02745166_01666"/>